<dbReference type="InterPro" id="IPR013414">
    <property type="entry name" value="Cas7/Cst2/DevR_sub_I-B/Tneap"/>
</dbReference>
<dbReference type="Proteomes" id="UP000276407">
    <property type="component" value="Chromosome 1"/>
</dbReference>
<protein>
    <submittedName>
        <fullName evidence="1">Type I-B CRISPR-associated protein Cas7/Cst2/DevR</fullName>
    </submittedName>
</protein>
<evidence type="ECO:0000313" key="1">
    <source>
        <dbReference type="EMBL" id="AYV54085.1"/>
    </source>
</evidence>
<sequence>MSKQFIKNLFGTILTYPAPSANYRGESEENRTVLQKISKNGKDFAIFSSEAKRNALREILIKKNIATNRTRLHNEGQLAVEFKEFPNADKYADDFIFGYMVADSKYLPKDRKDATLKRDSILRINNSIALSPYQYEATFHQSPLNAKTKVNEDKYWSNQSTSVLLHKEISHTAFQYPFALAGNDCKAKPDWIKVLLESIGELTNVAGGHARNYYEMGPKSIVIRLTPSLVAGYDTYGFQENGSLEVLKRIKDKEGKIDLPGEEFYLGGEIVRNLSESKYTELKNFGVKLFENPQKLLKQVADDFLDESK</sequence>
<evidence type="ECO:0000313" key="2">
    <source>
        <dbReference type="Proteomes" id="UP000276407"/>
    </source>
</evidence>
<reference evidence="1 2" key="1">
    <citation type="submission" date="2018-11" db="EMBL/GenBank/DDBJ databases">
        <title>Complete genome sequence of Leptospira kmetyi isolate LS 001/16 from soil sample associated with a leptospirosis patient in Kelantan.</title>
        <authorList>
            <person name="Muhammad Yusoff F."/>
            <person name="Muhammad Yusoff S."/>
            <person name="Ahmad M.N."/>
            <person name="Yusof N.Y."/>
            <person name="Aziah I."/>
        </authorList>
    </citation>
    <scope>NUCLEOTIDE SEQUENCE [LARGE SCALE GENOMIC DNA]</scope>
    <source>
        <strain evidence="1 2">LS 001/16</strain>
    </source>
</reference>
<dbReference type="KEGG" id="lkm:EFP84_00235"/>
<proteinExistence type="predicted"/>
<dbReference type="AlphaFoldDB" id="A0AAD0XMX6"/>
<gene>
    <name evidence="1" type="primary">cas7i</name>
    <name evidence="1" type="ORF">EFP84_00235</name>
</gene>
<dbReference type="NCBIfam" id="TIGR02585">
    <property type="entry name" value="cas_Cst2_DevR"/>
    <property type="match status" value="1"/>
</dbReference>
<accession>A0AAD0XMX6</accession>
<name>A0AAD0XMX6_9LEPT</name>
<dbReference type="RefSeq" id="WP_123178899.1">
    <property type="nucleotide sequence ID" value="NZ_CP033614.1"/>
</dbReference>
<organism evidence="1 2">
    <name type="scientific">Leptospira kmetyi</name>
    <dbReference type="NCBI Taxonomy" id="408139"/>
    <lineage>
        <taxon>Bacteria</taxon>
        <taxon>Pseudomonadati</taxon>
        <taxon>Spirochaetota</taxon>
        <taxon>Spirochaetia</taxon>
        <taxon>Leptospirales</taxon>
        <taxon>Leptospiraceae</taxon>
        <taxon>Leptospira</taxon>
    </lineage>
</organism>
<dbReference type="EMBL" id="CP033614">
    <property type="protein sequence ID" value="AYV54085.1"/>
    <property type="molecule type" value="Genomic_DNA"/>
</dbReference>